<dbReference type="EMBL" id="BANJ01000050">
    <property type="protein sequence ID" value="GAO00510.1"/>
    <property type="molecule type" value="Genomic_DNA"/>
</dbReference>
<feature type="transmembrane region" description="Helical" evidence="6">
    <location>
        <begin position="20"/>
        <end position="40"/>
    </location>
</feature>
<accession>A0A0D6QAR3</accession>
<dbReference type="Proteomes" id="UP000032683">
    <property type="component" value="Unassembled WGS sequence"/>
</dbReference>
<evidence type="ECO:0000256" key="4">
    <source>
        <dbReference type="ARBA" id="ARBA00022989"/>
    </source>
</evidence>
<gene>
    <name evidence="8" type="ORF">Gxy13693_050_014</name>
</gene>
<keyword evidence="5 6" id="KW-0472">Membrane</keyword>
<evidence type="ECO:0000313" key="9">
    <source>
        <dbReference type="Proteomes" id="UP000032683"/>
    </source>
</evidence>
<evidence type="ECO:0000313" key="8">
    <source>
        <dbReference type="EMBL" id="GAO00510.1"/>
    </source>
</evidence>
<organism evidence="8 9">
    <name type="scientific">Komagataeibacter xylinus NBRC 13693</name>
    <dbReference type="NCBI Taxonomy" id="1234668"/>
    <lineage>
        <taxon>Bacteria</taxon>
        <taxon>Pseudomonadati</taxon>
        <taxon>Pseudomonadota</taxon>
        <taxon>Alphaproteobacteria</taxon>
        <taxon>Acetobacterales</taxon>
        <taxon>Acetobacteraceae</taxon>
        <taxon>Komagataeibacter</taxon>
    </lineage>
</organism>
<dbReference type="PANTHER" id="PTHR12677">
    <property type="entry name" value="GOLGI APPARATUS MEMBRANE PROTEIN TVP38-RELATED"/>
    <property type="match status" value="1"/>
</dbReference>
<evidence type="ECO:0000256" key="3">
    <source>
        <dbReference type="ARBA" id="ARBA00022692"/>
    </source>
</evidence>
<evidence type="ECO:0000256" key="6">
    <source>
        <dbReference type="RuleBase" id="RU366058"/>
    </source>
</evidence>
<feature type="transmembrane region" description="Helical" evidence="6">
    <location>
        <begin position="199"/>
        <end position="219"/>
    </location>
</feature>
<evidence type="ECO:0000256" key="2">
    <source>
        <dbReference type="ARBA" id="ARBA00022475"/>
    </source>
</evidence>
<keyword evidence="4 6" id="KW-1133">Transmembrane helix</keyword>
<dbReference type="PANTHER" id="PTHR12677:SF59">
    <property type="entry name" value="GOLGI APPARATUS MEMBRANE PROTEIN TVP38-RELATED"/>
    <property type="match status" value="1"/>
</dbReference>
<feature type="transmembrane region" description="Helical" evidence="6">
    <location>
        <begin position="171"/>
        <end position="193"/>
    </location>
</feature>
<dbReference type="Pfam" id="PF09335">
    <property type="entry name" value="VTT_dom"/>
    <property type="match status" value="1"/>
</dbReference>
<comment type="subcellular location">
    <subcellularLocation>
        <location evidence="1 6">Cell membrane</location>
        <topology evidence="1 6">Multi-pass membrane protein</topology>
    </subcellularLocation>
</comment>
<reference evidence="8 9" key="1">
    <citation type="submission" date="2012-11" db="EMBL/GenBank/DDBJ databases">
        <title>Whole genome sequence of Gluconacetobacter xylinus NBRC 13693.</title>
        <authorList>
            <person name="Azuma Y."/>
            <person name="Higashiura N."/>
            <person name="Hirakawa H."/>
            <person name="Matsushita K."/>
        </authorList>
    </citation>
    <scope>NUCLEOTIDE SEQUENCE [LARGE SCALE GENOMIC DNA]</scope>
    <source>
        <strain evidence="8 9">NBRC 13693</strain>
    </source>
</reference>
<keyword evidence="3 6" id="KW-0812">Transmembrane</keyword>
<sequence>MTLSHAARPAPPARPALRALVRPIVLLAAFVGLAVVLGRLPGVRAMLTAGPAMHAGGEGVAIFVLAASAFCASGLPRQAVCFAAGAAYGIGGGCVLATLATVTGCLFGYGWGRWAGRPRMPARFAATMARLDGFVRQEPFVSVLTLRLMPVGSALVLNLASGMLGVRVVPFVMATMLGSLPQTVVFVLVGSGIRLEGPWRIGVAVMLFALSALLGLWLMRRMRARRPDTAWVSR</sequence>
<feature type="domain" description="VTT" evidence="7">
    <location>
        <begin position="75"/>
        <end position="191"/>
    </location>
</feature>
<proteinExistence type="inferred from homology"/>
<evidence type="ECO:0000256" key="5">
    <source>
        <dbReference type="ARBA" id="ARBA00023136"/>
    </source>
</evidence>
<name>A0A0D6QAR3_KOMXY</name>
<evidence type="ECO:0000256" key="1">
    <source>
        <dbReference type="ARBA" id="ARBA00004651"/>
    </source>
</evidence>
<dbReference type="AlphaFoldDB" id="A0A0D6QAR3"/>
<dbReference type="RefSeq" id="WP_048856818.1">
    <property type="nucleotide sequence ID" value="NZ_BANJ01000050.1"/>
</dbReference>
<protein>
    <recommendedName>
        <fullName evidence="6">TVP38/TMEM64 family membrane protein</fullName>
    </recommendedName>
</protein>
<keyword evidence="2 6" id="KW-1003">Cell membrane</keyword>
<dbReference type="InterPro" id="IPR015414">
    <property type="entry name" value="TMEM64"/>
</dbReference>
<feature type="transmembrane region" description="Helical" evidence="6">
    <location>
        <begin position="52"/>
        <end position="75"/>
    </location>
</feature>
<dbReference type="InterPro" id="IPR032816">
    <property type="entry name" value="VTT_dom"/>
</dbReference>
<evidence type="ECO:0000259" key="7">
    <source>
        <dbReference type="Pfam" id="PF09335"/>
    </source>
</evidence>
<comment type="similarity">
    <text evidence="6">Belongs to the TVP38/TMEM64 family.</text>
</comment>
<comment type="caution">
    <text evidence="8">The sequence shown here is derived from an EMBL/GenBank/DDBJ whole genome shotgun (WGS) entry which is preliminary data.</text>
</comment>
<dbReference type="GO" id="GO:0005886">
    <property type="term" value="C:plasma membrane"/>
    <property type="evidence" value="ECO:0007669"/>
    <property type="project" value="UniProtKB-SubCell"/>
</dbReference>
<feature type="transmembrane region" description="Helical" evidence="6">
    <location>
        <begin position="140"/>
        <end position="159"/>
    </location>
</feature>
<feature type="transmembrane region" description="Helical" evidence="6">
    <location>
        <begin position="87"/>
        <end position="111"/>
    </location>
</feature>